<accession>A0A653DQW3</accession>
<feature type="chain" id="PRO_5024849253" evidence="1">
    <location>
        <begin position="22"/>
        <end position="114"/>
    </location>
</feature>
<proteinExistence type="predicted"/>
<dbReference type="AlphaFoldDB" id="A0A653DQW3"/>
<evidence type="ECO:0000256" key="1">
    <source>
        <dbReference type="SAM" id="SignalP"/>
    </source>
</evidence>
<name>A0A653DQW3_CALMS</name>
<keyword evidence="3" id="KW-1185">Reference proteome</keyword>
<evidence type="ECO:0000313" key="3">
    <source>
        <dbReference type="Proteomes" id="UP000410492"/>
    </source>
</evidence>
<evidence type="ECO:0000313" key="2">
    <source>
        <dbReference type="EMBL" id="VEN62616.1"/>
    </source>
</evidence>
<dbReference type="OrthoDB" id="6760257at2759"/>
<reference evidence="2 3" key="1">
    <citation type="submission" date="2019-01" db="EMBL/GenBank/DDBJ databases">
        <authorList>
            <person name="Sayadi A."/>
        </authorList>
    </citation>
    <scope>NUCLEOTIDE SEQUENCE [LARGE SCALE GENOMIC DNA]</scope>
</reference>
<dbReference type="Proteomes" id="UP000410492">
    <property type="component" value="Unassembled WGS sequence"/>
</dbReference>
<organism evidence="2 3">
    <name type="scientific">Callosobruchus maculatus</name>
    <name type="common">Southern cowpea weevil</name>
    <name type="synonym">Pulse bruchid</name>
    <dbReference type="NCBI Taxonomy" id="64391"/>
    <lineage>
        <taxon>Eukaryota</taxon>
        <taxon>Metazoa</taxon>
        <taxon>Ecdysozoa</taxon>
        <taxon>Arthropoda</taxon>
        <taxon>Hexapoda</taxon>
        <taxon>Insecta</taxon>
        <taxon>Pterygota</taxon>
        <taxon>Neoptera</taxon>
        <taxon>Endopterygota</taxon>
        <taxon>Coleoptera</taxon>
        <taxon>Polyphaga</taxon>
        <taxon>Cucujiformia</taxon>
        <taxon>Chrysomeloidea</taxon>
        <taxon>Chrysomelidae</taxon>
        <taxon>Bruchinae</taxon>
        <taxon>Bruchini</taxon>
        <taxon>Callosobruchus</taxon>
    </lineage>
</organism>
<keyword evidence="1" id="KW-0732">Signal</keyword>
<gene>
    <name evidence="2" type="ORF">CALMAC_LOCUS19693</name>
</gene>
<feature type="signal peptide" evidence="1">
    <location>
        <begin position="1"/>
        <end position="21"/>
    </location>
</feature>
<protein>
    <submittedName>
        <fullName evidence="2">Uncharacterized protein</fullName>
    </submittedName>
</protein>
<sequence>MLPRLIFVIGLTGILCGSVFGAPKPFKSEKDFENAVVQFLSQDIEFLNTLEKAAMIDDHGKMIQKRQTETDAVDTDTVDVNAGNDDSLLQKAFRLLRNYLLNTVIHMVAGWILG</sequence>
<dbReference type="EMBL" id="CAACVG010014019">
    <property type="protein sequence ID" value="VEN62616.1"/>
    <property type="molecule type" value="Genomic_DNA"/>
</dbReference>